<dbReference type="Proteomes" id="UP000460298">
    <property type="component" value="Unassembled WGS sequence"/>
</dbReference>
<sequence>MGMQENGHMNGFRYFTLVLAFLSSTGGILAQSENGTKPSYGLSVFRQTSVMRPYEYDISFPFYNKEKLSGTTETHYPFLFWYEFSNRLRLEFTASKFQITDGHYKTVGIFPAGVFEWTTGINTIDRSQETLQLLRSYNVFGMRLSPGIGLRHQRRQVSFRSASSVVHEDMNALMLQGALRLEIPLPASFSLQLDGAGYIGEGRFRPAPLADISSDWQYAWVRLSDERTGQASGYEWNAAFHYALNEHVSLSLGYGVTQDYRHLWNDPFVSLYFSANNPPAVYLYDQYAFATGMLRERISSYSLGLHVRL</sequence>
<organism evidence="1 2">
    <name type="scientific">Leptonema illini</name>
    <dbReference type="NCBI Taxonomy" id="183"/>
    <lineage>
        <taxon>Bacteria</taxon>
        <taxon>Pseudomonadati</taxon>
        <taxon>Spirochaetota</taxon>
        <taxon>Spirochaetia</taxon>
        <taxon>Leptospirales</taxon>
        <taxon>Leptospiraceae</taxon>
        <taxon>Leptonema</taxon>
    </lineage>
</organism>
<dbReference type="EMBL" id="WBUI01000003">
    <property type="protein sequence ID" value="KAB2934204.1"/>
    <property type="molecule type" value="Genomic_DNA"/>
</dbReference>
<gene>
    <name evidence="1" type="ORF">F9K24_04045</name>
</gene>
<proteinExistence type="predicted"/>
<dbReference type="AlphaFoldDB" id="A0A833H3G4"/>
<comment type="caution">
    <text evidence="1">The sequence shown here is derived from an EMBL/GenBank/DDBJ whole genome shotgun (WGS) entry which is preliminary data.</text>
</comment>
<reference evidence="1 2" key="1">
    <citation type="submission" date="2019-10" db="EMBL/GenBank/DDBJ databases">
        <title>Extracellular Electron Transfer in a Candidatus Methanoperedens spp. Enrichment Culture.</title>
        <authorList>
            <person name="Berger S."/>
            <person name="Rangel Shaw D."/>
            <person name="Berben T."/>
            <person name="In 'T Zandt M."/>
            <person name="Frank J."/>
            <person name="Reimann J."/>
            <person name="Jetten M.S.M."/>
            <person name="Welte C.U."/>
        </authorList>
    </citation>
    <scope>NUCLEOTIDE SEQUENCE [LARGE SCALE GENOMIC DNA]</scope>
    <source>
        <strain evidence="1">SB12</strain>
    </source>
</reference>
<evidence type="ECO:0000313" key="1">
    <source>
        <dbReference type="EMBL" id="KAB2934204.1"/>
    </source>
</evidence>
<evidence type="ECO:0000313" key="2">
    <source>
        <dbReference type="Proteomes" id="UP000460298"/>
    </source>
</evidence>
<dbReference type="NCBIfam" id="TIGR04327">
    <property type="entry name" value="OMP_LA_2444"/>
    <property type="match status" value="1"/>
</dbReference>
<protein>
    <submittedName>
        <fullName evidence="1">Uncharacterized protein</fullName>
    </submittedName>
</protein>
<dbReference type="InterPro" id="IPR027614">
    <property type="entry name" value="OMP_Lepto"/>
</dbReference>
<accession>A0A833H3G4</accession>
<name>A0A833H3G4_9LEPT</name>